<dbReference type="KEGG" id="aagg:ETAA8_11580"/>
<accession>A0A517Y773</accession>
<dbReference type="AlphaFoldDB" id="A0A517Y773"/>
<evidence type="ECO:0000313" key="1">
    <source>
        <dbReference type="EMBL" id="QDU26084.1"/>
    </source>
</evidence>
<keyword evidence="2" id="KW-1185">Reference proteome</keyword>
<name>A0A517Y773_9BACT</name>
<evidence type="ECO:0000313" key="2">
    <source>
        <dbReference type="Proteomes" id="UP000315017"/>
    </source>
</evidence>
<proteinExistence type="predicted"/>
<dbReference type="EMBL" id="CP036274">
    <property type="protein sequence ID" value="QDU26084.1"/>
    <property type="molecule type" value="Genomic_DNA"/>
</dbReference>
<dbReference type="RefSeq" id="WP_145086088.1">
    <property type="nucleotide sequence ID" value="NZ_CP036274.1"/>
</dbReference>
<sequence length="117" mass="13010">MKWSYFGCFNQHEAEEYTSLGHGFFERGPAVTGRMYFMADSSDPDSINLKTVEGALCVTFTPSLTSEQLTELMHDTAESGSVRMHSIAKYILLLAKSWGREVVLDPCPPYPVPKAQG</sequence>
<reference evidence="1 2" key="1">
    <citation type="submission" date="2019-02" db="EMBL/GenBank/DDBJ databases">
        <title>Deep-cultivation of Planctomycetes and their phenomic and genomic characterization uncovers novel biology.</title>
        <authorList>
            <person name="Wiegand S."/>
            <person name="Jogler M."/>
            <person name="Boedeker C."/>
            <person name="Pinto D."/>
            <person name="Vollmers J."/>
            <person name="Rivas-Marin E."/>
            <person name="Kohn T."/>
            <person name="Peeters S.H."/>
            <person name="Heuer A."/>
            <person name="Rast P."/>
            <person name="Oberbeckmann S."/>
            <person name="Bunk B."/>
            <person name="Jeske O."/>
            <person name="Meyerdierks A."/>
            <person name="Storesund J.E."/>
            <person name="Kallscheuer N."/>
            <person name="Luecker S."/>
            <person name="Lage O.M."/>
            <person name="Pohl T."/>
            <person name="Merkel B.J."/>
            <person name="Hornburger P."/>
            <person name="Mueller R.-W."/>
            <person name="Bruemmer F."/>
            <person name="Labrenz M."/>
            <person name="Spormann A.M."/>
            <person name="Op den Camp H."/>
            <person name="Overmann J."/>
            <person name="Amann R."/>
            <person name="Jetten M.S.M."/>
            <person name="Mascher T."/>
            <person name="Medema M.H."/>
            <person name="Devos D.P."/>
            <person name="Kaster A.-K."/>
            <person name="Ovreas L."/>
            <person name="Rohde M."/>
            <person name="Galperin M.Y."/>
            <person name="Jogler C."/>
        </authorList>
    </citation>
    <scope>NUCLEOTIDE SEQUENCE [LARGE SCALE GENOMIC DNA]</scope>
    <source>
        <strain evidence="1 2">ETA_A8</strain>
    </source>
</reference>
<dbReference type="Proteomes" id="UP000315017">
    <property type="component" value="Chromosome"/>
</dbReference>
<organism evidence="1 2">
    <name type="scientific">Anatilimnocola aggregata</name>
    <dbReference type="NCBI Taxonomy" id="2528021"/>
    <lineage>
        <taxon>Bacteria</taxon>
        <taxon>Pseudomonadati</taxon>
        <taxon>Planctomycetota</taxon>
        <taxon>Planctomycetia</taxon>
        <taxon>Pirellulales</taxon>
        <taxon>Pirellulaceae</taxon>
        <taxon>Anatilimnocola</taxon>
    </lineage>
</organism>
<protein>
    <submittedName>
        <fullName evidence="1">Uncharacterized protein</fullName>
    </submittedName>
</protein>
<gene>
    <name evidence="1" type="ORF">ETAA8_11580</name>
</gene>